<keyword evidence="2" id="KW-1185">Reference proteome</keyword>
<evidence type="ECO:0000313" key="2">
    <source>
        <dbReference type="Proteomes" id="UP000789920"/>
    </source>
</evidence>
<feature type="non-terminal residue" evidence="1">
    <location>
        <position position="60"/>
    </location>
</feature>
<organism evidence="1 2">
    <name type="scientific">Racocetra persica</name>
    <dbReference type="NCBI Taxonomy" id="160502"/>
    <lineage>
        <taxon>Eukaryota</taxon>
        <taxon>Fungi</taxon>
        <taxon>Fungi incertae sedis</taxon>
        <taxon>Mucoromycota</taxon>
        <taxon>Glomeromycotina</taxon>
        <taxon>Glomeromycetes</taxon>
        <taxon>Diversisporales</taxon>
        <taxon>Gigasporaceae</taxon>
        <taxon>Racocetra</taxon>
    </lineage>
</organism>
<protein>
    <submittedName>
        <fullName evidence="1">6955_t:CDS:1</fullName>
    </submittedName>
</protein>
<dbReference type="Proteomes" id="UP000789920">
    <property type="component" value="Unassembled WGS sequence"/>
</dbReference>
<feature type="non-terminal residue" evidence="1">
    <location>
        <position position="1"/>
    </location>
</feature>
<sequence length="60" mass="7234">YKEEILQEKFKRIKETRSTDDFETAFELLKETVNELRENFNEVLKNKDKDINSLLVVIKT</sequence>
<reference evidence="1" key="1">
    <citation type="submission" date="2021-06" db="EMBL/GenBank/DDBJ databases">
        <authorList>
            <person name="Kallberg Y."/>
            <person name="Tangrot J."/>
            <person name="Rosling A."/>
        </authorList>
    </citation>
    <scope>NUCLEOTIDE SEQUENCE</scope>
    <source>
        <strain evidence="1">MA461A</strain>
    </source>
</reference>
<accession>A0ACA9SFP7</accession>
<proteinExistence type="predicted"/>
<evidence type="ECO:0000313" key="1">
    <source>
        <dbReference type="EMBL" id="CAG8838044.1"/>
    </source>
</evidence>
<dbReference type="EMBL" id="CAJVQC010119339">
    <property type="protein sequence ID" value="CAG8838044.1"/>
    <property type="molecule type" value="Genomic_DNA"/>
</dbReference>
<gene>
    <name evidence="1" type="ORF">RPERSI_LOCUS30525</name>
</gene>
<name>A0ACA9SFP7_9GLOM</name>
<comment type="caution">
    <text evidence="1">The sequence shown here is derived from an EMBL/GenBank/DDBJ whole genome shotgun (WGS) entry which is preliminary data.</text>
</comment>